<keyword evidence="6" id="KW-0482">Metalloprotease</keyword>
<dbReference type="GO" id="GO:0004222">
    <property type="term" value="F:metalloendopeptidase activity"/>
    <property type="evidence" value="ECO:0007669"/>
    <property type="project" value="InterPro"/>
</dbReference>
<evidence type="ECO:0000256" key="6">
    <source>
        <dbReference type="ARBA" id="ARBA00023049"/>
    </source>
</evidence>
<name>A0A7R9D685_TIMCR</name>
<dbReference type="SUPFAM" id="SSF63411">
    <property type="entry name" value="LuxS/MPP-like metallohydrolase"/>
    <property type="match status" value="1"/>
</dbReference>
<dbReference type="GO" id="GO:0006508">
    <property type="term" value="P:proteolysis"/>
    <property type="evidence" value="ECO:0007669"/>
    <property type="project" value="UniProtKB-KW"/>
</dbReference>
<keyword evidence="4" id="KW-0378">Hydrolase</keyword>
<proteinExistence type="inferred from homology"/>
<sequence length="650" mass="75625">MGNYAVMDPWCNYAVIDPWCNYAVVDPWCNYAVVDPWCNYAVVDPWCNYAVVDPWCNYAVMDPWCNYAVMDPWCNYAVMDPWCNYAVMDPWCNYAVMDPWCNYAVMDPWCNYAVMDPWCNYAVMDPWCNYAVMDPWCNYAVMDPWCNYAVMDPWCNYAVMDPWCNYAVMDPWCNYAVMDPWCNYAVMDPWCNYAVMDPWCNYAVMDPWCNYAVMDPWCNYAVMDPWCNYAVMDPWCNYAVVDPWCNYAVMDPWCNYAVMDPWCNYEVMEPWCNYAVMDPWCNYAVVEPWWVTQERKTPPSPNLIESESDGSNVESDDEHSGESLAGSDECQTSSTKESDEKLAAVGLCVGVGSFSDPSQIPGMAHFLEHMVFMGSEKYPQENDFDAFLTKRGGTDNASTDYEHTTFNFECQEKHLEEAMDRFSQFFICPLMKREAMQREREAIESEFEGFDFKAFHVNPPTPQGSPLGMNNVVTTTDAFHPPTFQHKEFQMAVPSDAYRKQQILCSLAQVGHPINKFTWGNLKTLKDNVTDDQLYSAVHEFRQQHYSSHRMTLAVQVPFQRYCLWEEWIGNIGKEGILLYKKHVNGRTRGVLIRSSLCVAPSPSEDRFPVCYRLLAFRKLSQEMGASTRTCQRAEKTQRCMHIVLLLRMN</sequence>
<gene>
    <name evidence="9" type="ORF">TCEB3V08_LOCUS9744</name>
</gene>
<dbReference type="GO" id="GO:0046872">
    <property type="term" value="F:metal ion binding"/>
    <property type="evidence" value="ECO:0007669"/>
    <property type="project" value="UniProtKB-KW"/>
</dbReference>
<dbReference type="InterPro" id="IPR011249">
    <property type="entry name" value="Metalloenz_LuxS/M16"/>
</dbReference>
<dbReference type="PROSITE" id="PS00143">
    <property type="entry name" value="INSULINASE"/>
    <property type="match status" value="1"/>
</dbReference>
<keyword evidence="2" id="KW-0645">Protease</keyword>
<comment type="similarity">
    <text evidence="1">Belongs to the peptidase M16 family.</text>
</comment>
<feature type="region of interest" description="Disordered" evidence="7">
    <location>
        <begin position="296"/>
        <end position="336"/>
    </location>
</feature>
<evidence type="ECO:0000313" key="9">
    <source>
        <dbReference type="EMBL" id="CAD7408899.1"/>
    </source>
</evidence>
<organism evidence="9">
    <name type="scientific">Timema cristinae</name>
    <name type="common">Walking stick</name>
    <dbReference type="NCBI Taxonomy" id="61476"/>
    <lineage>
        <taxon>Eukaryota</taxon>
        <taxon>Metazoa</taxon>
        <taxon>Ecdysozoa</taxon>
        <taxon>Arthropoda</taxon>
        <taxon>Hexapoda</taxon>
        <taxon>Insecta</taxon>
        <taxon>Pterygota</taxon>
        <taxon>Neoptera</taxon>
        <taxon>Polyneoptera</taxon>
        <taxon>Phasmatodea</taxon>
        <taxon>Timematodea</taxon>
        <taxon>Timematoidea</taxon>
        <taxon>Timematidae</taxon>
        <taxon>Timema</taxon>
    </lineage>
</organism>
<dbReference type="InterPro" id="IPR011765">
    <property type="entry name" value="Pept_M16_N"/>
</dbReference>
<dbReference type="InterPro" id="IPR050626">
    <property type="entry name" value="Peptidase_M16"/>
</dbReference>
<evidence type="ECO:0000256" key="2">
    <source>
        <dbReference type="ARBA" id="ARBA00022670"/>
    </source>
</evidence>
<keyword evidence="3" id="KW-0479">Metal-binding</keyword>
<evidence type="ECO:0000256" key="7">
    <source>
        <dbReference type="SAM" id="MobiDB-lite"/>
    </source>
</evidence>
<reference evidence="9" key="1">
    <citation type="submission" date="2020-11" db="EMBL/GenBank/DDBJ databases">
        <authorList>
            <person name="Tran Van P."/>
        </authorList>
    </citation>
    <scope>NUCLEOTIDE SEQUENCE</scope>
</reference>
<dbReference type="InterPro" id="IPR001431">
    <property type="entry name" value="Pept_M16_Zn_BS"/>
</dbReference>
<evidence type="ECO:0000259" key="8">
    <source>
        <dbReference type="Pfam" id="PF00675"/>
    </source>
</evidence>
<dbReference type="PANTHER" id="PTHR43690">
    <property type="entry name" value="NARDILYSIN"/>
    <property type="match status" value="1"/>
</dbReference>
<protein>
    <recommendedName>
        <fullName evidence="8">Peptidase M16 N-terminal domain-containing protein</fullName>
    </recommendedName>
</protein>
<dbReference type="EMBL" id="OC320819">
    <property type="protein sequence ID" value="CAD7408899.1"/>
    <property type="molecule type" value="Genomic_DNA"/>
</dbReference>
<dbReference type="AlphaFoldDB" id="A0A7R9D685"/>
<dbReference type="Pfam" id="PF00675">
    <property type="entry name" value="Peptidase_M16"/>
    <property type="match status" value="1"/>
</dbReference>
<dbReference type="Gene3D" id="3.30.830.10">
    <property type="entry name" value="Metalloenzyme, LuxS/M16 peptidase-like"/>
    <property type="match status" value="1"/>
</dbReference>
<feature type="domain" description="Peptidase M16 N-terminal" evidence="8">
    <location>
        <begin position="337"/>
        <end position="451"/>
    </location>
</feature>
<dbReference type="PANTHER" id="PTHR43690:SF18">
    <property type="entry name" value="INSULIN-DEGRADING ENZYME-RELATED"/>
    <property type="match status" value="1"/>
</dbReference>
<evidence type="ECO:0000256" key="4">
    <source>
        <dbReference type="ARBA" id="ARBA00022801"/>
    </source>
</evidence>
<keyword evidence="5" id="KW-0862">Zinc</keyword>
<evidence type="ECO:0000256" key="3">
    <source>
        <dbReference type="ARBA" id="ARBA00022723"/>
    </source>
</evidence>
<accession>A0A7R9D685</accession>
<evidence type="ECO:0000256" key="5">
    <source>
        <dbReference type="ARBA" id="ARBA00022833"/>
    </source>
</evidence>
<feature type="compositionally biased region" description="Polar residues" evidence="7">
    <location>
        <begin position="303"/>
        <end position="313"/>
    </location>
</feature>
<evidence type="ECO:0000256" key="1">
    <source>
        <dbReference type="ARBA" id="ARBA00007261"/>
    </source>
</evidence>